<sequence>MEISSANVVTVLDRNPDRFVSFSVITTILSAAVLNEPKQAASGASNQHIAVKKLSRRQEPDLEALRIPSTGLGAPTFVTPKGTYSTTPSTVRIPSDSTVTTETTITTTTEVKKVSSKSNIAEEAGAEMVRSHQTVR</sequence>
<reference evidence="4" key="1">
    <citation type="submission" date="2016-06" db="UniProtKB">
        <authorList>
            <consortium name="WormBaseParasite"/>
        </authorList>
    </citation>
    <scope>IDENTIFICATION</scope>
</reference>
<gene>
    <name evidence="2" type="ORF">TCNE_LOCUS676</name>
</gene>
<protein>
    <submittedName>
        <fullName evidence="4">Flocculation protein FLO11-like</fullName>
    </submittedName>
</protein>
<evidence type="ECO:0000256" key="1">
    <source>
        <dbReference type="SAM" id="MobiDB-lite"/>
    </source>
</evidence>
<evidence type="ECO:0000313" key="4">
    <source>
        <dbReference type="WBParaSite" id="TCNE_0000067501-mRNA-1"/>
    </source>
</evidence>
<organism evidence="3 4">
    <name type="scientific">Toxocara canis</name>
    <name type="common">Canine roundworm</name>
    <dbReference type="NCBI Taxonomy" id="6265"/>
    <lineage>
        <taxon>Eukaryota</taxon>
        <taxon>Metazoa</taxon>
        <taxon>Ecdysozoa</taxon>
        <taxon>Nematoda</taxon>
        <taxon>Chromadorea</taxon>
        <taxon>Rhabditida</taxon>
        <taxon>Spirurina</taxon>
        <taxon>Ascaridomorpha</taxon>
        <taxon>Ascaridoidea</taxon>
        <taxon>Toxocaridae</taxon>
        <taxon>Toxocara</taxon>
    </lineage>
</organism>
<evidence type="ECO:0000313" key="3">
    <source>
        <dbReference type="Proteomes" id="UP000050794"/>
    </source>
</evidence>
<dbReference type="WBParaSite" id="TCNE_0000067501-mRNA-1">
    <property type="protein sequence ID" value="TCNE_0000067501-mRNA-1"/>
    <property type="gene ID" value="TCNE_0000067501"/>
</dbReference>
<keyword evidence="3" id="KW-1185">Reference proteome</keyword>
<name>A0A183TWQ6_TOXCA</name>
<evidence type="ECO:0000313" key="2">
    <source>
        <dbReference type="EMBL" id="VDM24661.1"/>
    </source>
</evidence>
<proteinExistence type="predicted"/>
<feature type="region of interest" description="Disordered" evidence="1">
    <location>
        <begin position="70"/>
        <end position="104"/>
    </location>
</feature>
<dbReference type="EMBL" id="UYWY01000364">
    <property type="protein sequence ID" value="VDM24661.1"/>
    <property type="molecule type" value="Genomic_DNA"/>
</dbReference>
<feature type="compositionally biased region" description="Polar residues" evidence="1">
    <location>
        <begin position="82"/>
        <end position="96"/>
    </location>
</feature>
<reference evidence="2 3" key="2">
    <citation type="submission" date="2018-11" db="EMBL/GenBank/DDBJ databases">
        <authorList>
            <consortium name="Pathogen Informatics"/>
        </authorList>
    </citation>
    <scope>NUCLEOTIDE SEQUENCE [LARGE SCALE GENOMIC DNA]</scope>
</reference>
<dbReference type="AlphaFoldDB" id="A0A183TWQ6"/>
<dbReference type="Proteomes" id="UP000050794">
    <property type="component" value="Unassembled WGS sequence"/>
</dbReference>
<accession>A0A183TWQ6</accession>